<sequence>MGTKQRYNLSSQFIVGLERIARSITNPTEVKDFLSLHQKNLTAILYATTYIEAKINELIAAFEIDPSTELHSSIKVIIDVQRKISIIEKFNLLCTLLKENSWDSSKEPFQSFEMIIFIRNEVVHYKGKYEDGGKYPKKIKNLLHELDCAVEGNRLWLNVLLECDRLPCWILKVVNEIDSIINKRILKHL</sequence>
<proteinExistence type="predicted"/>
<evidence type="ECO:0000313" key="2">
    <source>
        <dbReference type="Proteomes" id="UP001597544"/>
    </source>
</evidence>
<comment type="caution">
    <text evidence="1">The sequence shown here is derived from an EMBL/GenBank/DDBJ whole genome shotgun (WGS) entry which is preliminary data.</text>
</comment>
<organism evidence="1 2">
    <name type="scientific">Pontibacter locisalis</name>
    <dbReference type="NCBI Taxonomy" id="1719035"/>
    <lineage>
        <taxon>Bacteria</taxon>
        <taxon>Pseudomonadati</taxon>
        <taxon>Bacteroidota</taxon>
        <taxon>Cytophagia</taxon>
        <taxon>Cytophagales</taxon>
        <taxon>Hymenobacteraceae</taxon>
        <taxon>Pontibacter</taxon>
    </lineage>
</organism>
<dbReference type="RefSeq" id="WP_377505758.1">
    <property type="nucleotide sequence ID" value="NZ_JBHULU010000012.1"/>
</dbReference>
<evidence type="ECO:0000313" key="1">
    <source>
        <dbReference type="EMBL" id="MFD2514026.1"/>
    </source>
</evidence>
<dbReference type="Proteomes" id="UP001597544">
    <property type="component" value="Unassembled WGS sequence"/>
</dbReference>
<evidence type="ECO:0008006" key="3">
    <source>
        <dbReference type="Google" id="ProtNLM"/>
    </source>
</evidence>
<reference evidence="2" key="1">
    <citation type="journal article" date="2019" name="Int. J. Syst. Evol. Microbiol.">
        <title>The Global Catalogue of Microorganisms (GCM) 10K type strain sequencing project: providing services to taxonomists for standard genome sequencing and annotation.</title>
        <authorList>
            <consortium name="The Broad Institute Genomics Platform"/>
            <consortium name="The Broad Institute Genome Sequencing Center for Infectious Disease"/>
            <person name="Wu L."/>
            <person name="Ma J."/>
        </authorList>
    </citation>
    <scope>NUCLEOTIDE SEQUENCE [LARGE SCALE GENOMIC DNA]</scope>
    <source>
        <strain evidence="2">KCTC 42498</strain>
    </source>
</reference>
<dbReference type="EMBL" id="JBHULU010000012">
    <property type="protein sequence ID" value="MFD2514026.1"/>
    <property type="molecule type" value="Genomic_DNA"/>
</dbReference>
<name>A0ABW5ILM2_9BACT</name>
<gene>
    <name evidence="1" type="ORF">ACFSRY_09125</name>
</gene>
<protein>
    <recommendedName>
        <fullName evidence="3">RiboL-PSP-HEPN domain-containing protein</fullName>
    </recommendedName>
</protein>
<keyword evidence="2" id="KW-1185">Reference proteome</keyword>
<accession>A0ABW5ILM2</accession>